<keyword evidence="3" id="KW-1185">Reference proteome</keyword>
<evidence type="ECO:0000256" key="1">
    <source>
        <dbReference type="SAM" id="MobiDB-lite"/>
    </source>
</evidence>
<comment type="caution">
    <text evidence="2">The sequence shown here is derived from an EMBL/GenBank/DDBJ whole genome shotgun (WGS) entry which is preliminary data.</text>
</comment>
<gene>
    <name evidence="2" type="ORF">B2J93_8344</name>
</gene>
<dbReference type="Proteomes" id="UP000242519">
    <property type="component" value="Unassembled WGS sequence"/>
</dbReference>
<organism evidence="2 3">
    <name type="scientific">Diplocarpon coronariae</name>
    <dbReference type="NCBI Taxonomy" id="2795749"/>
    <lineage>
        <taxon>Eukaryota</taxon>
        <taxon>Fungi</taxon>
        <taxon>Dikarya</taxon>
        <taxon>Ascomycota</taxon>
        <taxon>Pezizomycotina</taxon>
        <taxon>Leotiomycetes</taxon>
        <taxon>Helotiales</taxon>
        <taxon>Drepanopezizaceae</taxon>
        <taxon>Diplocarpon</taxon>
    </lineage>
</organism>
<feature type="region of interest" description="Disordered" evidence="1">
    <location>
        <begin position="56"/>
        <end position="96"/>
    </location>
</feature>
<dbReference type="OrthoDB" id="3509817at2759"/>
<dbReference type="InParanoid" id="A0A218ZBD7"/>
<evidence type="ECO:0000313" key="2">
    <source>
        <dbReference type="EMBL" id="OWP05401.1"/>
    </source>
</evidence>
<evidence type="ECO:0000313" key="3">
    <source>
        <dbReference type="Proteomes" id="UP000242519"/>
    </source>
</evidence>
<reference evidence="2 3" key="1">
    <citation type="submission" date="2017-04" db="EMBL/GenBank/DDBJ databases">
        <title>Draft genome sequence of Marssonina coronaria NL1: causal agent of apple blotch.</title>
        <authorList>
            <person name="Cheng Q."/>
        </authorList>
    </citation>
    <scope>NUCLEOTIDE SEQUENCE [LARGE SCALE GENOMIC DNA]</scope>
    <source>
        <strain evidence="2 3">NL1</strain>
    </source>
</reference>
<protein>
    <submittedName>
        <fullName evidence="2">Uncharacterized protein</fullName>
    </submittedName>
</protein>
<name>A0A218ZBD7_9HELO</name>
<dbReference type="AlphaFoldDB" id="A0A218ZBD7"/>
<accession>A0A218ZBD7</accession>
<dbReference type="EMBL" id="MZNU01000075">
    <property type="protein sequence ID" value="OWP05401.1"/>
    <property type="molecule type" value="Genomic_DNA"/>
</dbReference>
<feature type="compositionally biased region" description="Polar residues" evidence="1">
    <location>
        <begin position="74"/>
        <end position="84"/>
    </location>
</feature>
<proteinExistence type="predicted"/>
<sequence length="246" mass="26835">MSLCDETKPLTTHAKNLNIQGMAPSRPQPWFHYGGSRNLALSPYRRATRFFVDWEEENETSSPGQRLPSEPSEDQCSTVENSIESDPKLPNSSIEDEEENLEIARCRVLGILKCYLFNLEHGTLNAGDDIDVRVLAALRRIIALSEGCDLPNGEVRDAGDGCGGDNDAEIVELSRSIDEPGLVAGMVDDYIGQLAGSCREVCGHVAGLAKDILSVGARSEKTRSEEITADEFDSSRSSLFDITVSI</sequence>